<dbReference type="Gene3D" id="2.60.40.10">
    <property type="entry name" value="Immunoglobulins"/>
    <property type="match status" value="3"/>
</dbReference>
<keyword evidence="1" id="KW-0812">Transmembrane</keyword>
<dbReference type="InterPro" id="IPR013783">
    <property type="entry name" value="Ig-like_fold"/>
</dbReference>
<dbReference type="Proteomes" id="UP000199440">
    <property type="component" value="Unassembled WGS sequence"/>
</dbReference>
<accession>A0A1G9KJ44</accession>
<dbReference type="Pfam" id="PF10633">
    <property type="entry name" value="NPCBM_assoc"/>
    <property type="match status" value="2"/>
</dbReference>
<keyword evidence="1" id="KW-1133">Transmembrane helix</keyword>
<reference evidence="3 4" key="1">
    <citation type="submission" date="2016-10" db="EMBL/GenBank/DDBJ databases">
        <authorList>
            <person name="de Groot N.N."/>
        </authorList>
    </citation>
    <scope>NUCLEOTIDE SEQUENCE [LARGE SCALE GENOMIC DNA]</scope>
    <source>
        <strain evidence="3 4">DSM 19886</strain>
    </source>
</reference>
<evidence type="ECO:0000256" key="1">
    <source>
        <dbReference type="SAM" id="Phobius"/>
    </source>
</evidence>
<dbReference type="STRING" id="192904.SAMN04488514_1011005"/>
<evidence type="ECO:0000313" key="3">
    <source>
        <dbReference type="EMBL" id="SDL49465.1"/>
    </source>
</evidence>
<name>A0A1G9KJ44_9FLAO</name>
<feature type="domain" description="Alpha-galactosidase NEW3" evidence="2">
    <location>
        <begin position="263"/>
        <end position="337"/>
    </location>
</feature>
<keyword evidence="1" id="KW-0472">Membrane</keyword>
<dbReference type="PANTHER" id="PTHR39198:SF1">
    <property type="entry name" value="ALPHA-GALACTOSIDASE NEW3 DOMAIN-CONTAINING PROTEIN"/>
    <property type="match status" value="1"/>
</dbReference>
<feature type="transmembrane region" description="Helical" evidence="1">
    <location>
        <begin position="356"/>
        <end position="376"/>
    </location>
</feature>
<dbReference type="PANTHER" id="PTHR39198">
    <property type="entry name" value="HYPOTHETICAL MEMBRANE PROTEIN, CONSERVED"/>
    <property type="match status" value="1"/>
</dbReference>
<sequence>MITGKHDLRNFLSLLTFLLLFGTVAKAGNGITLYTPYTDISAPPGESIDYAIDVKNYGAQLKNVDITLSGMPEDWNYTLKAGGYSIHRIAVLPGEKKTLSLTINVPLNVDKGKYRLKVIGRNYDVLPLVIDVSEQGTFKTEFTSDQINMEGHSKSNFNFSTKLKNHTGEKQVYSLLAKAPRGWNVAFKPNGRQATAVEIEPGKTTNITIEVKPPSQVAAGAYKIPVRATNKYSSAELELEVVITASYDLELTTPTGLLSSSITSGREKKLDLMVMNTGSGELSNVTFNSSKPKDWEISIEPDTIPLIKAGASTQVQATIKAADKAIPGDYISKITARTPEISSTASIRVLVKTPLLWGWLGIVVILGTLGAIYYLFQKYGRK</sequence>
<dbReference type="OrthoDB" id="8631677at2"/>
<dbReference type="RefSeq" id="WP_089885970.1">
    <property type="nucleotide sequence ID" value="NZ_FNGV01000001.1"/>
</dbReference>
<organism evidence="3 4">
    <name type="scientific">Kriegella aquimaris</name>
    <dbReference type="NCBI Taxonomy" id="192904"/>
    <lineage>
        <taxon>Bacteria</taxon>
        <taxon>Pseudomonadati</taxon>
        <taxon>Bacteroidota</taxon>
        <taxon>Flavobacteriia</taxon>
        <taxon>Flavobacteriales</taxon>
        <taxon>Flavobacteriaceae</taxon>
        <taxon>Kriegella</taxon>
    </lineage>
</organism>
<dbReference type="InterPro" id="IPR018905">
    <property type="entry name" value="A-galactase_NEW3"/>
</dbReference>
<evidence type="ECO:0000259" key="2">
    <source>
        <dbReference type="Pfam" id="PF10633"/>
    </source>
</evidence>
<dbReference type="EMBL" id="FNGV01000001">
    <property type="protein sequence ID" value="SDL49465.1"/>
    <property type="molecule type" value="Genomic_DNA"/>
</dbReference>
<proteinExistence type="predicted"/>
<evidence type="ECO:0000313" key="4">
    <source>
        <dbReference type="Proteomes" id="UP000199440"/>
    </source>
</evidence>
<gene>
    <name evidence="3" type="ORF">SAMN04488514_1011005</name>
</gene>
<protein>
    <submittedName>
        <fullName evidence="3">NPCBM-associated, NEW3 domain of alpha-galactosidase</fullName>
    </submittedName>
</protein>
<feature type="domain" description="Alpha-galactosidase NEW3" evidence="2">
    <location>
        <begin position="174"/>
        <end position="229"/>
    </location>
</feature>
<keyword evidence="4" id="KW-1185">Reference proteome</keyword>
<dbReference type="AlphaFoldDB" id="A0A1G9KJ44"/>